<dbReference type="EC" id="1.3.1.-" evidence="12"/>
<evidence type="ECO:0000256" key="10">
    <source>
        <dbReference type="ARBA" id="ARBA00048205"/>
    </source>
</evidence>
<dbReference type="PANTHER" id="PTHR45846:SF1">
    <property type="entry name" value="TRNA-DIHYDROURIDINE(47) SYNTHASE [NAD(P)(+)]-LIKE"/>
    <property type="match status" value="1"/>
</dbReference>
<gene>
    <name evidence="16" type="ORF">ABR82_06075</name>
</gene>
<comment type="caution">
    <text evidence="16">The sequence shown here is derived from an EMBL/GenBank/DDBJ whole genome shotgun (WGS) entry which is preliminary data.</text>
</comment>
<proteinExistence type="inferred from homology"/>
<comment type="catalytic activity">
    <reaction evidence="10">
        <text>a 5,6-dihydrouridine in tRNA + NADP(+) = a uridine in tRNA + NADPH + H(+)</text>
        <dbReference type="Rhea" id="RHEA:23624"/>
        <dbReference type="Rhea" id="RHEA-COMP:13339"/>
        <dbReference type="Rhea" id="RHEA-COMP:13887"/>
        <dbReference type="ChEBI" id="CHEBI:15378"/>
        <dbReference type="ChEBI" id="CHEBI:57783"/>
        <dbReference type="ChEBI" id="CHEBI:58349"/>
        <dbReference type="ChEBI" id="CHEBI:65315"/>
        <dbReference type="ChEBI" id="CHEBI:74443"/>
    </reaction>
</comment>
<evidence type="ECO:0000256" key="5">
    <source>
        <dbReference type="ARBA" id="ARBA00022643"/>
    </source>
</evidence>
<feature type="domain" description="DUS-like FMN-binding" evidence="15">
    <location>
        <begin position="16"/>
        <end position="313"/>
    </location>
</feature>
<dbReference type="PANTHER" id="PTHR45846">
    <property type="entry name" value="TRNA-DIHYDROURIDINE(47) SYNTHASE [NAD(P)(+)]-LIKE"/>
    <property type="match status" value="1"/>
</dbReference>
<dbReference type="AlphaFoldDB" id="A0A0R2RIU4"/>
<evidence type="ECO:0000256" key="6">
    <source>
        <dbReference type="ARBA" id="ARBA00022694"/>
    </source>
</evidence>
<evidence type="ECO:0000256" key="3">
    <source>
        <dbReference type="ARBA" id="ARBA00022555"/>
    </source>
</evidence>
<dbReference type="NCBIfam" id="TIGR00737">
    <property type="entry name" value="nifR3_yhdG"/>
    <property type="match status" value="1"/>
</dbReference>
<dbReference type="InterPro" id="IPR004652">
    <property type="entry name" value="DusB-like"/>
</dbReference>
<dbReference type="EMBL" id="LIBO01000054">
    <property type="protein sequence ID" value="KRO62596.1"/>
    <property type="molecule type" value="Genomic_DNA"/>
</dbReference>
<dbReference type="PROSITE" id="PS01136">
    <property type="entry name" value="UPF0034"/>
    <property type="match status" value="1"/>
</dbReference>
<keyword evidence="4 12" id="KW-0285">Flavoprotein</keyword>
<evidence type="ECO:0000256" key="1">
    <source>
        <dbReference type="ARBA" id="ARBA00001917"/>
    </source>
</evidence>
<feature type="binding site" evidence="14">
    <location>
        <position position="172"/>
    </location>
    <ligand>
        <name>FMN</name>
        <dbReference type="ChEBI" id="CHEBI:58210"/>
    </ligand>
</feature>
<evidence type="ECO:0000313" key="17">
    <source>
        <dbReference type="Proteomes" id="UP000051269"/>
    </source>
</evidence>
<comment type="function">
    <text evidence="2 12">Catalyzes the synthesis of 5,6-dihydrouridine (D), a modified base found in the D-loop of most tRNAs, via the reduction of the C5-C6 double bond in target uridines.</text>
</comment>
<accession>A0A0R2RIU4</accession>
<keyword evidence="3" id="KW-0820">tRNA-binding</keyword>
<evidence type="ECO:0000256" key="11">
    <source>
        <dbReference type="ARBA" id="ARBA00048802"/>
    </source>
</evidence>
<evidence type="ECO:0000256" key="9">
    <source>
        <dbReference type="ARBA" id="ARBA00023002"/>
    </source>
</evidence>
<evidence type="ECO:0000256" key="14">
    <source>
        <dbReference type="PIRSR" id="PIRSR006621-2"/>
    </source>
</evidence>
<keyword evidence="7" id="KW-0521">NADP</keyword>
<feature type="binding site" evidence="14">
    <location>
        <begin position="228"/>
        <end position="229"/>
    </location>
    <ligand>
        <name>FMN</name>
        <dbReference type="ChEBI" id="CHEBI:58210"/>
    </ligand>
</feature>
<comment type="catalytic activity">
    <reaction evidence="11">
        <text>a 5,6-dihydrouridine in tRNA + NAD(+) = a uridine in tRNA + NADH + H(+)</text>
        <dbReference type="Rhea" id="RHEA:54452"/>
        <dbReference type="Rhea" id="RHEA-COMP:13339"/>
        <dbReference type="Rhea" id="RHEA-COMP:13887"/>
        <dbReference type="ChEBI" id="CHEBI:15378"/>
        <dbReference type="ChEBI" id="CHEBI:57540"/>
        <dbReference type="ChEBI" id="CHEBI:57945"/>
        <dbReference type="ChEBI" id="CHEBI:65315"/>
        <dbReference type="ChEBI" id="CHEBI:74443"/>
    </reaction>
</comment>
<dbReference type="InterPro" id="IPR013785">
    <property type="entry name" value="Aldolase_TIM"/>
</dbReference>
<comment type="similarity">
    <text evidence="12">Belongs to the dus family.</text>
</comment>
<evidence type="ECO:0000256" key="2">
    <source>
        <dbReference type="ARBA" id="ARBA00002790"/>
    </source>
</evidence>
<dbReference type="Pfam" id="PF01207">
    <property type="entry name" value="Dus"/>
    <property type="match status" value="1"/>
</dbReference>
<comment type="cofactor">
    <cofactor evidence="1 12 14">
        <name>FMN</name>
        <dbReference type="ChEBI" id="CHEBI:58210"/>
    </cofactor>
</comment>
<evidence type="ECO:0000256" key="7">
    <source>
        <dbReference type="ARBA" id="ARBA00022857"/>
    </source>
</evidence>
<dbReference type="InterPro" id="IPR024036">
    <property type="entry name" value="tRNA-dHydroUridine_Synthase_C"/>
</dbReference>
<name>A0A0R2RIU4_9BACT</name>
<dbReference type="Proteomes" id="UP000051269">
    <property type="component" value="Unassembled WGS sequence"/>
</dbReference>
<dbReference type="GO" id="GO:0050660">
    <property type="term" value="F:flavin adenine dinucleotide binding"/>
    <property type="evidence" value="ECO:0007669"/>
    <property type="project" value="InterPro"/>
</dbReference>
<evidence type="ECO:0000256" key="13">
    <source>
        <dbReference type="PIRSR" id="PIRSR006621-1"/>
    </source>
</evidence>
<dbReference type="Gene3D" id="3.20.20.70">
    <property type="entry name" value="Aldolase class I"/>
    <property type="match status" value="1"/>
</dbReference>
<feature type="active site" description="Proton donor" evidence="13">
    <location>
        <position position="103"/>
    </location>
</feature>
<evidence type="ECO:0000313" key="16">
    <source>
        <dbReference type="EMBL" id="KRO62596.1"/>
    </source>
</evidence>
<dbReference type="SUPFAM" id="SSF51395">
    <property type="entry name" value="FMN-linked oxidoreductases"/>
    <property type="match status" value="1"/>
</dbReference>
<feature type="binding site" evidence="14">
    <location>
        <position position="142"/>
    </location>
    <ligand>
        <name>FMN</name>
        <dbReference type="ChEBI" id="CHEBI:58210"/>
    </ligand>
</feature>
<keyword evidence="14" id="KW-0547">Nucleotide-binding</keyword>
<organism evidence="16 17">
    <name type="scientific">Verrucomicrobia subdivision 6 bacterium BACL9 MAG-120507-bin52</name>
    <dbReference type="NCBI Taxonomy" id="1655590"/>
    <lineage>
        <taxon>Bacteria</taxon>
        <taxon>Pseudomonadati</taxon>
        <taxon>Verrucomicrobiota</taxon>
        <taxon>Verrucomicrobiia</taxon>
        <taxon>Verrucomicrobiales</taxon>
        <taxon>Verrucomicrobia subdivision 6</taxon>
    </lineage>
</organism>
<sequence length="368" mass="40448">MKLRIGSLELKTPLCLSPLAGYTNLPFRKVVRELGGCGFATTDLVNARSLLENNHRALELVATSPEDRPWAVQLFGAVASEMRDAAKKCEDLGANAVDINMGCPVRKVCKVGGGSAMMNELAKTAELVRGMVAGVKIPVTAKMRLGWDEKNLTAPDLAKALEEAGVAAIFVHGRTREQGFSGLVNLQGIAAVVQAVRQIPVIGNGDVTTPLGAKRMLEETGCSGVSVGRGAFYNPWIFRATARYLETGELIAEPDFEERVRVMSLHLERNIEFFGEERGCVLFRKVIPWYARRFGPASEFKKAAVRISSRMDYEKALCEYREWRKQFLNGQGVLLEKFAPTKLEAVFSGHAPLERSVIPVPQGPVENW</sequence>
<dbReference type="GO" id="GO:0000049">
    <property type="term" value="F:tRNA binding"/>
    <property type="evidence" value="ECO:0007669"/>
    <property type="project" value="UniProtKB-KW"/>
</dbReference>
<dbReference type="InterPro" id="IPR035587">
    <property type="entry name" value="DUS-like_FMN-bd"/>
</dbReference>
<keyword evidence="6 12" id="KW-0819">tRNA processing</keyword>
<dbReference type="Gene3D" id="1.10.1200.80">
    <property type="entry name" value="Putative flavin oxidoreducatase, domain 2"/>
    <property type="match status" value="1"/>
</dbReference>
<evidence type="ECO:0000256" key="4">
    <source>
        <dbReference type="ARBA" id="ARBA00022630"/>
    </source>
</evidence>
<feature type="binding site" evidence="14">
    <location>
        <position position="73"/>
    </location>
    <ligand>
        <name>FMN</name>
        <dbReference type="ChEBI" id="CHEBI:58210"/>
    </ligand>
</feature>
<dbReference type="InterPro" id="IPR001269">
    <property type="entry name" value="DUS_fam"/>
</dbReference>
<reference evidence="16 17" key="1">
    <citation type="submission" date="2015-10" db="EMBL/GenBank/DDBJ databases">
        <title>Metagenome-Assembled Genomes uncover a global brackish microbiome.</title>
        <authorList>
            <person name="Hugerth L.W."/>
            <person name="Larsson J."/>
            <person name="Alneberg J."/>
            <person name="Lindh M.V."/>
            <person name="Legrand C."/>
            <person name="Pinhassi J."/>
            <person name="Andersson A.F."/>
        </authorList>
    </citation>
    <scope>NUCLEOTIDE SEQUENCE [LARGE SCALE GENOMIC DNA]</scope>
    <source>
        <strain evidence="16">BACL18 MAG-120507-bin52</strain>
    </source>
</reference>
<evidence type="ECO:0000256" key="8">
    <source>
        <dbReference type="ARBA" id="ARBA00022884"/>
    </source>
</evidence>
<dbReference type="PIRSF" id="PIRSF006621">
    <property type="entry name" value="Dus"/>
    <property type="match status" value="1"/>
</dbReference>
<protein>
    <recommendedName>
        <fullName evidence="12">tRNA-dihydrouridine synthase</fullName>
        <ecNumber evidence="12">1.3.1.-</ecNumber>
    </recommendedName>
</protein>
<keyword evidence="8" id="KW-0694">RNA-binding</keyword>
<dbReference type="GO" id="GO:0017150">
    <property type="term" value="F:tRNA dihydrouridine synthase activity"/>
    <property type="evidence" value="ECO:0007669"/>
    <property type="project" value="InterPro"/>
</dbReference>
<evidence type="ECO:0000259" key="15">
    <source>
        <dbReference type="Pfam" id="PF01207"/>
    </source>
</evidence>
<dbReference type="InterPro" id="IPR018517">
    <property type="entry name" value="tRNA_hU_synthase_CS"/>
</dbReference>
<keyword evidence="9 12" id="KW-0560">Oxidoreductase</keyword>
<keyword evidence="5 12" id="KW-0288">FMN</keyword>
<evidence type="ECO:0000256" key="12">
    <source>
        <dbReference type="PIRNR" id="PIRNR006621"/>
    </source>
</evidence>
<dbReference type="CDD" id="cd02801">
    <property type="entry name" value="DUS_like_FMN"/>
    <property type="match status" value="1"/>
</dbReference>